<reference evidence="1 2" key="1">
    <citation type="submission" date="2017-12" db="EMBL/GenBank/DDBJ databases">
        <title>Sequencing the genomes of 1000 Actinobacteria strains.</title>
        <authorList>
            <person name="Klenk H.-P."/>
        </authorList>
    </citation>
    <scope>NUCLEOTIDE SEQUENCE [LARGE SCALE GENOMIC DNA]</scope>
    <source>
        <strain evidence="1 2">DSM 44489</strain>
    </source>
</reference>
<evidence type="ECO:0000313" key="2">
    <source>
        <dbReference type="Proteomes" id="UP000233766"/>
    </source>
</evidence>
<dbReference type="AlphaFoldDB" id="A0A2N3WWC0"/>
<dbReference type="OrthoDB" id="4560496at2"/>
<dbReference type="Proteomes" id="UP000233766">
    <property type="component" value="Unassembled WGS sequence"/>
</dbReference>
<evidence type="ECO:0000313" key="1">
    <source>
        <dbReference type="EMBL" id="PKV98171.1"/>
    </source>
</evidence>
<dbReference type="RefSeq" id="WP_101462676.1">
    <property type="nucleotide sequence ID" value="NZ_PJMW01000001.1"/>
</dbReference>
<keyword evidence="2" id="KW-1185">Reference proteome</keyword>
<gene>
    <name evidence="1" type="ORF">ATK86_0179</name>
</gene>
<name>A0A2N3WWC0_9NOCA</name>
<comment type="caution">
    <text evidence="1">The sequence shown here is derived from an EMBL/GenBank/DDBJ whole genome shotgun (WGS) entry which is preliminary data.</text>
</comment>
<protein>
    <submittedName>
        <fullName evidence="1">Uncharacterized protein</fullName>
    </submittedName>
</protein>
<accession>A0A2N3WWC0</accession>
<dbReference type="EMBL" id="PJMW01000001">
    <property type="protein sequence ID" value="PKV98171.1"/>
    <property type="molecule type" value="Genomic_DNA"/>
</dbReference>
<sequence length="134" mass="15529">MKNDDTAHEWADVLPRTAPTIHRNLDVSVGARTLTTLTRTQLSYWIGKLQYTRGGPFMTVSRPGHPEFIQTYRHSDTDYYLEIRSPDSRDELASTTLRDGESAAELIWDWLEGRRSTGDSRGWWAKPRHALVRW</sequence>
<organism evidence="1 2">
    <name type="scientific">Nocardia fluminea</name>
    <dbReference type="NCBI Taxonomy" id="134984"/>
    <lineage>
        <taxon>Bacteria</taxon>
        <taxon>Bacillati</taxon>
        <taxon>Actinomycetota</taxon>
        <taxon>Actinomycetes</taxon>
        <taxon>Mycobacteriales</taxon>
        <taxon>Nocardiaceae</taxon>
        <taxon>Nocardia</taxon>
    </lineage>
</organism>
<proteinExistence type="predicted"/>